<reference evidence="14 15" key="1">
    <citation type="journal article" date="2007" name="Nature">
        <title>Genome of the marsupial Monodelphis domestica reveals innovation in non-coding sequences.</title>
        <authorList>
            <person name="Mikkelsen T.S."/>
            <person name="Wakefield M.J."/>
            <person name="Aken B."/>
            <person name="Amemiya C.T."/>
            <person name="Chang J.L."/>
            <person name="Duke S."/>
            <person name="Garber M."/>
            <person name="Gentles A.J."/>
            <person name="Goodstadt L."/>
            <person name="Heger A."/>
            <person name="Jurka J."/>
            <person name="Kamal M."/>
            <person name="Mauceli E."/>
            <person name="Searle S.M."/>
            <person name="Sharpe T."/>
            <person name="Baker M.L."/>
            <person name="Batzer M.A."/>
            <person name="Benos P.V."/>
            <person name="Belov K."/>
            <person name="Clamp M."/>
            <person name="Cook A."/>
            <person name="Cuff J."/>
            <person name="Das R."/>
            <person name="Davidow L."/>
            <person name="Deakin J.E."/>
            <person name="Fazzari M.J."/>
            <person name="Glass J.L."/>
            <person name="Grabherr M."/>
            <person name="Greally J.M."/>
            <person name="Gu W."/>
            <person name="Hore T.A."/>
            <person name="Huttley G.A."/>
            <person name="Kleber M."/>
            <person name="Jirtle R.L."/>
            <person name="Koina E."/>
            <person name="Lee J.T."/>
            <person name="Mahony S."/>
            <person name="Marra M.A."/>
            <person name="Miller R.D."/>
            <person name="Nicholls R.D."/>
            <person name="Oda M."/>
            <person name="Papenfuss A.T."/>
            <person name="Parra Z.E."/>
            <person name="Pollock D.D."/>
            <person name="Ray D.A."/>
            <person name="Schein J.E."/>
            <person name="Speed T.P."/>
            <person name="Thompson K."/>
            <person name="VandeBerg J.L."/>
            <person name="Wade C.M."/>
            <person name="Walker J.A."/>
            <person name="Waters P.D."/>
            <person name="Webber C."/>
            <person name="Weidman J.R."/>
            <person name="Xie X."/>
            <person name="Zody M.C."/>
            <person name="Baldwin J."/>
            <person name="Abdouelleil A."/>
            <person name="Abdulkadir J."/>
            <person name="Abebe A."/>
            <person name="Abera B."/>
            <person name="Abreu J."/>
            <person name="Acer S.C."/>
            <person name="Aftuck L."/>
            <person name="Alexander A."/>
            <person name="An P."/>
            <person name="Anderson E."/>
            <person name="Anderson S."/>
            <person name="Arachi H."/>
            <person name="Azer M."/>
            <person name="Bachantsang P."/>
            <person name="Barry A."/>
            <person name="Bayul T."/>
            <person name="Berlin A."/>
            <person name="Bessette D."/>
            <person name="Bloom T."/>
            <person name="Bloom T."/>
            <person name="Boguslavskiy L."/>
            <person name="Bonnet C."/>
            <person name="Boukhgalter B."/>
            <person name="Bourzgui I."/>
            <person name="Brown A."/>
            <person name="Cahill P."/>
            <person name="Channer S."/>
            <person name="Cheshatsang Y."/>
            <person name="Chuda L."/>
            <person name="Citroen M."/>
            <person name="Collymore A."/>
            <person name="Cooke P."/>
            <person name="Costello M."/>
            <person name="D'Aco K."/>
            <person name="Daza R."/>
            <person name="De Haan G."/>
            <person name="DeGray S."/>
            <person name="DeMaso C."/>
            <person name="Dhargay N."/>
            <person name="Dooley K."/>
            <person name="Dooley E."/>
            <person name="Doricent M."/>
            <person name="Dorje P."/>
            <person name="Dorjee K."/>
            <person name="Dupes A."/>
            <person name="Elong R."/>
            <person name="Falk J."/>
            <person name="Farina A."/>
            <person name="Faro S."/>
            <person name="Ferguson D."/>
            <person name="Fisher S."/>
            <person name="Foley C.D."/>
            <person name="Franke A."/>
            <person name="Friedrich D."/>
            <person name="Gadbois L."/>
            <person name="Gearin G."/>
            <person name="Gearin C.R."/>
            <person name="Giannoukos G."/>
            <person name="Goode T."/>
            <person name="Graham J."/>
            <person name="Grandbois E."/>
            <person name="Grewal S."/>
            <person name="Gyaltsen K."/>
            <person name="Hafez N."/>
            <person name="Hagos B."/>
            <person name="Hall J."/>
            <person name="Henson C."/>
            <person name="Hollinger A."/>
            <person name="Honan T."/>
            <person name="Huard M.D."/>
            <person name="Hughes L."/>
            <person name="Hurhula B."/>
            <person name="Husby M.E."/>
            <person name="Kamat A."/>
            <person name="Kanga B."/>
            <person name="Kashin S."/>
            <person name="Khazanovich D."/>
            <person name="Kisner P."/>
            <person name="Lance K."/>
            <person name="Lara M."/>
            <person name="Lee W."/>
            <person name="Lennon N."/>
            <person name="Letendre F."/>
            <person name="LeVine R."/>
            <person name="Lipovsky A."/>
            <person name="Liu X."/>
            <person name="Liu J."/>
            <person name="Liu S."/>
            <person name="Lokyitsang T."/>
            <person name="Lokyitsang Y."/>
            <person name="Lubonja R."/>
            <person name="Lui A."/>
            <person name="MacDonald P."/>
            <person name="Magnisalis V."/>
            <person name="Maru K."/>
            <person name="Matthews C."/>
            <person name="McCusker W."/>
            <person name="McDonough S."/>
            <person name="Mehta T."/>
            <person name="Meldrim J."/>
            <person name="Meneus L."/>
            <person name="Mihai O."/>
            <person name="Mihalev A."/>
            <person name="Mihova T."/>
            <person name="Mittelman R."/>
            <person name="Mlenga V."/>
            <person name="Montmayeur A."/>
            <person name="Mulrain L."/>
            <person name="Navidi A."/>
            <person name="Naylor J."/>
            <person name="Negash T."/>
            <person name="Nguyen T."/>
            <person name="Nguyen N."/>
            <person name="Nicol R."/>
            <person name="Norbu C."/>
            <person name="Norbu N."/>
            <person name="Novod N."/>
            <person name="O'Neill B."/>
            <person name="Osman S."/>
            <person name="Markiewicz E."/>
            <person name="Oyono O.L."/>
            <person name="Patti C."/>
            <person name="Phunkhang P."/>
            <person name="Pierre F."/>
            <person name="Priest M."/>
            <person name="Raghuraman S."/>
            <person name="Rege F."/>
            <person name="Reyes R."/>
            <person name="Rise C."/>
            <person name="Rogov P."/>
            <person name="Ross K."/>
            <person name="Ryan E."/>
            <person name="Settipalli S."/>
            <person name="Shea T."/>
            <person name="Sherpa N."/>
            <person name="Shi L."/>
            <person name="Shih D."/>
            <person name="Sparrow T."/>
            <person name="Spaulding J."/>
            <person name="Stalker J."/>
            <person name="Stange-Thomann N."/>
            <person name="Stavropoulos S."/>
            <person name="Stone C."/>
            <person name="Strader C."/>
            <person name="Tesfaye S."/>
            <person name="Thomson T."/>
            <person name="Thoulutsang Y."/>
            <person name="Thoulutsang D."/>
            <person name="Topham K."/>
            <person name="Topping I."/>
            <person name="Tsamla T."/>
            <person name="Vassiliev H."/>
            <person name="Vo A."/>
            <person name="Wangchuk T."/>
            <person name="Wangdi T."/>
            <person name="Weiand M."/>
            <person name="Wilkinson J."/>
            <person name="Wilson A."/>
            <person name="Yadav S."/>
            <person name="Young G."/>
            <person name="Yu Q."/>
            <person name="Zembek L."/>
            <person name="Zhong D."/>
            <person name="Zimmer A."/>
            <person name="Zwirko Z."/>
            <person name="Jaffe D.B."/>
            <person name="Alvarez P."/>
            <person name="Brockman W."/>
            <person name="Butler J."/>
            <person name="Chin C."/>
            <person name="Gnerre S."/>
            <person name="MacCallum I."/>
            <person name="Graves J.A."/>
            <person name="Ponting C.P."/>
            <person name="Breen M."/>
            <person name="Samollow P.B."/>
            <person name="Lander E.S."/>
            <person name="Lindblad-Toh K."/>
        </authorList>
    </citation>
    <scope>NUCLEOTIDE SEQUENCE [LARGE SCALE GENOMIC DNA]</scope>
</reference>
<dbReference type="InterPro" id="IPR027417">
    <property type="entry name" value="P-loop_NTPase"/>
</dbReference>
<dbReference type="InterPro" id="IPR016469">
    <property type="entry name" value="Carbohydrate_sulfotransferase"/>
</dbReference>
<dbReference type="InterPro" id="IPR051135">
    <property type="entry name" value="Gal/GlcNAc/GalNAc_ST"/>
</dbReference>
<dbReference type="Pfam" id="PF00685">
    <property type="entry name" value="Sulfotransfer_1"/>
    <property type="match status" value="1"/>
</dbReference>
<evidence type="ECO:0000256" key="2">
    <source>
        <dbReference type="ARBA" id="ARBA00005530"/>
    </source>
</evidence>
<dbReference type="EC" id="2.8.2.-" evidence="11"/>
<evidence type="ECO:0000313" key="15">
    <source>
        <dbReference type="Proteomes" id="UP000002280"/>
    </source>
</evidence>
<reference evidence="14" key="2">
    <citation type="submission" date="2025-08" db="UniProtKB">
        <authorList>
            <consortium name="Ensembl"/>
        </authorList>
    </citation>
    <scope>IDENTIFICATION</scope>
</reference>
<dbReference type="PANTHER" id="PTHR10704:SF5">
    <property type="entry name" value="CARBOHYDRATE SULFOTRANSFERASE 7"/>
    <property type="match status" value="1"/>
</dbReference>
<evidence type="ECO:0000256" key="6">
    <source>
        <dbReference type="ARBA" id="ARBA00022989"/>
    </source>
</evidence>
<evidence type="ECO:0000256" key="10">
    <source>
        <dbReference type="ARBA" id="ARBA00023277"/>
    </source>
</evidence>
<dbReference type="SUPFAM" id="SSF52540">
    <property type="entry name" value="P-loop containing nucleoside triphosphate hydrolases"/>
    <property type="match status" value="1"/>
</dbReference>
<feature type="region of interest" description="Disordered" evidence="12">
    <location>
        <begin position="461"/>
        <end position="498"/>
    </location>
</feature>
<dbReference type="GO" id="GO:0006044">
    <property type="term" value="P:N-acetylglucosamine metabolic process"/>
    <property type="evidence" value="ECO:0000318"/>
    <property type="project" value="GO_Central"/>
</dbReference>
<proteinExistence type="inferred from homology"/>
<dbReference type="GO" id="GO:0001517">
    <property type="term" value="F:N-acetylglucosamine 6-O-sulfotransferase activity"/>
    <property type="evidence" value="ECO:0000318"/>
    <property type="project" value="GO_Central"/>
</dbReference>
<dbReference type="Bgee" id="ENSMODG00000025332">
    <property type="expression patterns" value="Expressed in blood and 17 other cell types or tissues"/>
</dbReference>
<evidence type="ECO:0000256" key="8">
    <source>
        <dbReference type="ARBA" id="ARBA00023136"/>
    </source>
</evidence>
<evidence type="ECO:0000313" key="14">
    <source>
        <dbReference type="Ensembl" id="ENSMODP00000043329.1"/>
    </source>
</evidence>
<feature type="domain" description="Sulfotransferase" evidence="13">
    <location>
        <begin position="269"/>
        <end position="456"/>
    </location>
</feature>
<feature type="region of interest" description="Disordered" evidence="12">
    <location>
        <begin position="67"/>
        <end position="92"/>
    </location>
</feature>
<comment type="similarity">
    <text evidence="2">Belongs to the sulfotransferase 1 family. Gal/GlcNAc/GalNAc subfamily.</text>
</comment>
<organism evidence="14 15">
    <name type="scientific">Monodelphis domestica</name>
    <name type="common">Gray short-tailed opossum</name>
    <dbReference type="NCBI Taxonomy" id="13616"/>
    <lineage>
        <taxon>Eukaryota</taxon>
        <taxon>Metazoa</taxon>
        <taxon>Chordata</taxon>
        <taxon>Craniata</taxon>
        <taxon>Vertebrata</taxon>
        <taxon>Euteleostomi</taxon>
        <taxon>Mammalia</taxon>
        <taxon>Metatheria</taxon>
        <taxon>Didelphimorphia</taxon>
        <taxon>Didelphidae</taxon>
        <taxon>Monodelphis</taxon>
    </lineage>
</organism>
<dbReference type="Gene3D" id="3.40.50.300">
    <property type="entry name" value="P-loop containing nucleotide triphosphate hydrolases"/>
    <property type="match status" value="1"/>
</dbReference>
<keyword evidence="6" id="KW-1133">Transmembrane helix</keyword>
<keyword evidence="4" id="KW-0812">Transmembrane</keyword>
<dbReference type="InParanoid" id="A0A5F8G7A9"/>
<dbReference type="GO" id="GO:0050650">
    <property type="term" value="P:chondroitin sulfate proteoglycan biosynthetic process"/>
    <property type="evidence" value="ECO:0000318"/>
    <property type="project" value="GO_Central"/>
</dbReference>
<dbReference type="PIRSF" id="PIRSF005883">
    <property type="entry name" value="Carbohydrate_sulfotransferase"/>
    <property type="match status" value="1"/>
</dbReference>
<dbReference type="Ensembl" id="ENSMODT00000060530.1">
    <property type="protein sequence ID" value="ENSMODP00000043329.1"/>
    <property type="gene ID" value="ENSMODG00000025332.4"/>
</dbReference>
<dbReference type="GO" id="GO:0006790">
    <property type="term" value="P:sulfur compound metabolic process"/>
    <property type="evidence" value="ECO:0007669"/>
    <property type="project" value="Ensembl"/>
</dbReference>
<dbReference type="STRING" id="13616.ENSMODP00000043329"/>
<dbReference type="GO" id="GO:0005975">
    <property type="term" value="P:carbohydrate metabolic process"/>
    <property type="evidence" value="ECO:0007669"/>
    <property type="project" value="InterPro"/>
</dbReference>
<evidence type="ECO:0000259" key="13">
    <source>
        <dbReference type="Pfam" id="PF00685"/>
    </source>
</evidence>
<dbReference type="GO" id="GO:0000139">
    <property type="term" value="C:Golgi membrane"/>
    <property type="evidence" value="ECO:0007669"/>
    <property type="project" value="UniProtKB-SubCell"/>
</dbReference>
<keyword evidence="5" id="KW-0735">Signal-anchor</keyword>
<comment type="subcellular location">
    <subcellularLocation>
        <location evidence="1">Golgi apparatus membrane</location>
        <topology evidence="1">Single-pass type II membrane protein</topology>
    </subcellularLocation>
</comment>
<keyword evidence="15" id="KW-1185">Reference proteome</keyword>
<dbReference type="GO" id="GO:0008459">
    <property type="term" value="F:chondroitin 6-sulfotransferase activity"/>
    <property type="evidence" value="ECO:0000318"/>
    <property type="project" value="GO_Central"/>
</dbReference>
<reference evidence="14" key="3">
    <citation type="submission" date="2025-09" db="UniProtKB">
        <authorList>
            <consortium name="Ensembl"/>
        </authorList>
    </citation>
    <scope>IDENTIFICATION</scope>
</reference>
<keyword evidence="7" id="KW-0333">Golgi apparatus</keyword>
<dbReference type="OMA" id="WKMNKVI"/>
<gene>
    <name evidence="14" type="primary">CHST7</name>
</gene>
<protein>
    <recommendedName>
        <fullName evidence="11">Sulfotransferase</fullName>
        <ecNumber evidence="11">2.8.2.-</ecNumber>
    </recommendedName>
</protein>
<evidence type="ECO:0000256" key="12">
    <source>
        <dbReference type="SAM" id="MobiDB-lite"/>
    </source>
</evidence>
<dbReference type="GeneTree" id="ENSGT00940000162231"/>
<sequence>MKSRRRRRRQHRKLLFLLVLYTLVLLLLPYVLDNRKGGEEAGVRRCPSLSSSLGVWSLEAAAAGEKEETKTLTGAEAGAPESLQNGSYSVRRPPPLQREKQHVYLHATWRTGSSFLGELFNQHPDVFYLYEPMWHLWQALYPGDAESLQGALRDMLRSLFRCDFSVLRLYSPPGDPAASAPTSANLTTAALFGWKTNKVICSAPLCPGAPKPRAEVGLIDGATCERSCPPVALRALEAECRKYPVVVIKDVRLLDLGVLVPLLRDPGLNLKVIQLFRDPRAVHNSRLKSKQALVRESIQVLRTRQKADRFHRLLFAQGVGARPGASLFRAQPPGPRADFFLSGALEVICEAWLRDLLFAGSSPAWLRRRYTRLRYEDLVQEPRTQLARLLRFAGLPILPDLEGFALNMTRGSGYNADRPFLISARDAREAVHAWKERLSQEQVRQVEASCGQAMRLLAYPLSGEEGGGGGAENFPEGKAPAEKLKKEGEGTTKQRPRI</sequence>
<evidence type="ECO:0000256" key="5">
    <source>
        <dbReference type="ARBA" id="ARBA00022968"/>
    </source>
</evidence>
<evidence type="ECO:0000256" key="7">
    <source>
        <dbReference type="ARBA" id="ARBA00023034"/>
    </source>
</evidence>
<evidence type="ECO:0000256" key="4">
    <source>
        <dbReference type="ARBA" id="ARBA00022692"/>
    </source>
</evidence>
<keyword evidence="3 11" id="KW-0808">Transferase</keyword>
<dbReference type="InterPro" id="IPR000863">
    <property type="entry name" value="Sulfotransferase_dom"/>
</dbReference>
<dbReference type="Proteomes" id="UP000002280">
    <property type="component" value="Chromosome 7"/>
</dbReference>
<keyword evidence="10" id="KW-0119">Carbohydrate metabolism</keyword>
<accession>A0A5F8G7A9</accession>
<dbReference type="FunCoup" id="A0A5F8G7A9">
    <property type="interactions" value="427"/>
</dbReference>
<keyword evidence="8" id="KW-0472">Membrane</keyword>
<evidence type="ECO:0000256" key="9">
    <source>
        <dbReference type="ARBA" id="ARBA00023180"/>
    </source>
</evidence>
<evidence type="ECO:0000256" key="3">
    <source>
        <dbReference type="ARBA" id="ARBA00022679"/>
    </source>
</evidence>
<evidence type="ECO:0000256" key="1">
    <source>
        <dbReference type="ARBA" id="ARBA00004323"/>
    </source>
</evidence>
<evidence type="ECO:0000256" key="11">
    <source>
        <dbReference type="RuleBase" id="RU361155"/>
    </source>
</evidence>
<dbReference type="PANTHER" id="PTHR10704">
    <property type="entry name" value="CARBOHYDRATE SULFOTRANSFERASE"/>
    <property type="match status" value="1"/>
</dbReference>
<name>A0A5F8G7A9_MONDO</name>
<keyword evidence="9" id="KW-0325">Glycoprotein</keyword>
<dbReference type="AlphaFoldDB" id="A0A5F8G7A9"/>
<feature type="compositionally biased region" description="Basic and acidic residues" evidence="12">
    <location>
        <begin position="479"/>
        <end position="492"/>
    </location>
</feature>